<proteinExistence type="predicted"/>
<keyword evidence="2" id="KW-1185">Reference proteome</keyword>
<organism evidence="1 2">
    <name type="scientific">Coregonus suidteri</name>
    <dbReference type="NCBI Taxonomy" id="861788"/>
    <lineage>
        <taxon>Eukaryota</taxon>
        <taxon>Metazoa</taxon>
        <taxon>Chordata</taxon>
        <taxon>Craniata</taxon>
        <taxon>Vertebrata</taxon>
        <taxon>Euteleostomi</taxon>
        <taxon>Actinopterygii</taxon>
        <taxon>Neopterygii</taxon>
        <taxon>Teleostei</taxon>
        <taxon>Protacanthopterygii</taxon>
        <taxon>Salmoniformes</taxon>
        <taxon>Salmonidae</taxon>
        <taxon>Coregoninae</taxon>
        <taxon>Coregonus</taxon>
    </lineage>
</organism>
<evidence type="ECO:0000313" key="2">
    <source>
        <dbReference type="Proteomes" id="UP001356427"/>
    </source>
</evidence>
<dbReference type="AlphaFoldDB" id="A0AAN8KJV4"/>
<name>A0AAN8KJV4_9TELE</name>
<protein>
    <submittedName>
        <fullName evidence="1">Uncharacterized protein</fullName>
    </submittedName>
</protein>
<gene>
    <name evidence="1" type="ORF">J4Q44_G00362980</name>
</gene>
<evidence type="ECO:0000313" key="1">
    <source>
        <dbReference type="EMBL" id="KAK6292797.1"/>
    </source>
</evidence>
<reference evidence="1 2" key="1">
    <citation type="submission" date="2021-04" db="EMBL/GenBank/DDBJ databases">
        <authorList>
            <person name="De Guttry C."/>
            <person name="Zahm M."/>
            <person name="Klopp C."/>
            <person name="Cabau C."/>
            <person name="Louis A."/>
            <person name="Berthelot C."/>
            <person name="Parey E."/>
            <person name="Roest Crollius H."/>
            <person name="Montfort J."/>
            <person name="Robinson-Rechavi M."/>
            <person name="Bucao C."/>
            <person name="Bouchez O."/>
            <person name="Gislard M."/>
            <person name="Lluch J."/>
            <person name="Milhes M."/>
            <person name="Lampietro C."/>
            <person name="Lopez Roques C."/>
            <person name="Donnadieu C."/>
            <person name="Braasch I."/>
            <person name="Desvignes T."/>
            <person name="Postlethwait J."/>
            <person name="Bobe J."/>
            <person name="Wedekind C."/>
            <person name="Guiguen Y."/>
        </authorList>
    </citation>
    <scope>NUCLEOTIDE SEQUENCE [LARGE SCALE GENOMIC DNA]</scope>
    <source>
        <strain evidence="1">Cs_M1</strain>
        <tissue evidence="1">Blood</tissue>
    </source>
</reference>
<accession>A0AAN8KJV4</accession>
<comment type="caution">
    <text evidence="1">The sequence shown here is derived from an EMBL/GenBank/DDBJ whole genome shotgun (WGS) entry which is preliminary data.</text>
</comment>
<dbReference type="Proteomes" id="UP001356427">
    <property type="component" value="Unassembled WGS sequence"/>
</dbReference>
<sequence length="193" mass="22663">MSKLQQINVFLNEKLKAVPLEISVVVKKTIAEYQEEIYRLKQANARLRRLLDLVFKPEIKLHRFADLQQLTLTEEEVNPEQQHYEQEWSANLGPVEPDAEESIWNSINIITVENQTEFDVFWVLSWLCLNLNNKKLNSCGQKVPGFPLKMKMGLENRSNKRLPMVWYTQVLSPLWSPLLDPLQTPRTQSYQQL</sequence>
<dbReference type="EMBL" id="JAGTTL010000037">
    <property type="protein sequence ID" value="KAK6292797.1"/>
    <property type="molecule type" value="Genomic_DNA"/>
</dbReference>